<dbReference type="PANTHER" id="PTHR48041:SF2">
    <property type="entry name" value="ATP-DEPENDENT PERMEASE-RELATED"/>
    <property type="match status" value="1"/>
</dbReference>
<dbReference type="Proteomes" id="UP000265515">
    <property type="component" value="Unassembled WGS sequence"/>
</dbReference>
<evidence type="ECO:0000256" key="4">
    <source>
        <dbReference type="ARBA" id="ARBA00022741"/>
    </source>
</evidence>
<evidence type="ECO:0000313" key="12">
    <source>
        <dbReference type="Proteomes" id="UP000265515"/>
    </source>
</evidence>
<sequence>MEGRNMMEIAGLRVLGAHRWRDWSQVLMGMDPNSCRKDILSDVNLALKAGTITAIMGPDGSGKSTLLAVLAGVGGSRMAGLSAYGEIQIDGLQRDRAYRRLVAYVPEEDDLYGELTVEECVMYSAMLRLPAFMPVDQKKRRVELMLEALGLDMVANSRVGSFLGTGGIRAQERRRIRIAMELVSEPRIVLLDEPFAGMDGAMSGRLMHTLRRMATERGSIIVLTARRLCQEMFEQIPEIMLLSREGRPLYFGKRQGLGMFLEGLGRPCPPDRQLSDFMMETACESRQVGRLSWISMSRSPSSTSRRPPPPPIPPMSAVIQPVSPAAMLGRALHSSLDRAPSHHITPILPSAKAAVNSSPPASFTTSSPPLPPTSSSARRGFGHVPRDRRSIGTYHGPSPMLSPQPQSATWTSSVPPSPSGNSGLPSSGGNSPIVYPAIDSGSVIGPTGIIEQDALDCIVVDDTTAPRRAPKYRVRASCNPSCLFETRTIGQTLKGPGFEHLLVYEISWLFWREVRRVWRRPGLLIAHLLVVTAMGLLVGTVFHQSSDEVAAFENRIMVFSFSILLISLISLTSIEGFVLERPLYTHEGSSMYFHTLSFFLPKVSSSTFFLQILPVVLYGT</sequence>
<dbReference type="InterPro" id="IPR027417">
    <property type="entry name" value="P-loop_NTPase"/>
</dbReference>
<keyword evidence="12" id="KW-1185">Reference proteome</keyword>
<dbReference type="InterPro" id="IPR003439">
    <property type="entry name" value="ABC_transporter-like_ATP-bd"/>
</dbReference>
<gene>
    <name evidence="11" type="ORF">CBR_g22995</name>
</gene>
<feature type="transmembrane region" description="Helical" evidence="9">
    <location>
        <begin position="556"/>
        <end position="579"/>
    </location>
</feature>
<dbReference type="EMBL" id="BFEA01000253">
    <property type="protein sequence ID" value="GBG76779.1"/>
    <property type="molecule type" value="Genomic_DNA"/>
</dbReference>
<dbReference type="OrthoDB" id="66620at2759"/>
<keyword evidence="7 9" id="KW-0472">Membrane</keyword>
<proteinExistence type="predicted"/>
<organism evidence="11 12">
    <name type="scientific">Chara braunii</name>
    <name type="common">Braun's stonewort</name>
    <dbReference type="NCBI Taxonomy" id="69332"/>
    <lineage>
        <taxon>Eukaryota</taxon>
        <taxon>Viridiplantae</taxon>
        <taxon>Streptophyta</taxon>
        <taxon>Charophyceae</taxon>
        <taxon>Charales</taxon>
        <taxon>Characeae</taxon>
        <taxon>Chara</taxon>
    </lineage>
</organism>
<comment type="caution">
    <text evidence="11">The sequence shown here is derived from an EMBL/GenBank/DDBJ whole genome shotgun (WGS) entry which is preliminary data.</text>
</comment>
<dbReference type="SMART" id="SM00382">
    <property type="entry name" value="AAA"/>
    <property type="match status" value="1"/>
</dbReference>
<dbReference type="GO" id="GO:0016020">
    <property type="term" value="C:membrane"/>
    <property type="evidence" value="ECO:0007669"/>
    <property type="project" value="UniProtKB-SubCell"/>
</dbReference>
<dbReference type="SUPFAM" id="SSF52540">
    <property type="entry name" value="P-loop containing nucleoside triphosphate hydrolases"/>
    <property type="match status" value="1"/>
</dbReference>
<dbReference type="InterPro" id="IPR003593">
    <property type="entry name" value="AAA+_ATPase"/>
</dbReference>
<dbReference type="GO" id="GO:0016887">
    <property type="term" value="F:ATP hydrolysis activity"/>
    <property type="evidence" value="ECO:0007669"/>
    <property type="project" value="InterPro"/>
</dbReference>
<protein>
    <recommendedName>
        <fullName evidence="10">ABC transporter domain-containing protein</fullName>
    </recommendedName>
</protein>
<evidence type="ECO:0000256" key="8">
    <source>
        <dbReference type="SAM" id="MobiDB-lite"/>
    </source>
</evidence>
<reference evidence="11 12" key="1">
    <citation type="journal article" date="2018" name="Cell">
        <title>The Chara Genome: Secondary Complexity and Implications for Plant Terrestrialization.</title>
        <authorList>
            <person name="Nishiyama T."/>
            <person name="Sakayama H."/>
            <person name="Vries J.D."/>
            <person name="Buschmann H."/>
            <person name="Saint-Marcoux D."/>
            <person name="Ullrich K.K."/>
            <person name="Haas F.B."/>
            <person name="Vanderstraeten L."/>
            <person name="Becker D."/>
            <person name="Lang D."/>
            <person name="Vosolsobe S."/>
            <person name="Rombauts S."/>
            <person name="Wilhelmsson P.K.I."/>
            <person name="Janitza P."/>
            <person name="Kern R."/>
            <person name="Heyl A."/>
            <person name="Rumpler F."/>
            <person name="Villalobos L.I.A.C."/>
            <person name="Clay J.M."/>
            <person name="Skokan R."/>
            <person name="Toyoda A."/>
            <person name="Suzuki Y."/>
            <person name="Kagoshima H."/>
            <person name="Schijlen E."/>
            <person name="Tajeshwar N."/>
            <person name="Catarino B."/>
            <person name="Hetherington A.J."/>
            <person name="Saltykova A."/>
            <person name="Bonnot C."/>
            <person name="Breuninger H."/>
            <person name="Symeonidi A."/>
            <person name="Radhakrishnan G.V."/>
            <person name="Van Nieuwerburgh F."/>
            <person name="Deforce D."/>
            <person name="Chang C."/>
            <person name="Karol K.G."/>
            <person name="Hedrich R."/>
            <person name="Ulvskov P."/>
            <person name="Glockner G."/>
            <person name="Delwiche C.F."/>
            <person name="Petrasek J."/>
            <person name="Van de Peer Y."/>
            <person name="Friml J."/>
            <person name="Beilby M."/>
            <person name="Dolan L."/>
            <person name="Kohara Y."/>
            <person name="Sugano S."/>
            <person name="Fujiyama A."/>
            <person name="Delaux P.-M."/>
            <person name="Quint M."/>
            <person name="TheiBen G."/>
            <person name="Hagemann M."/>
            <person name="Harholt J."/>
            <person name="Dunand C."/>
            <person name="Zachgo S."/>
            <person name="Langdale J."/>
            <person name="Maumus F."/>
            <person name="Straeten D.V.D."/>
            <person name="Gould S.B."/>
            <person name="Rensing S.A."/>
        </authorList>
    </citation>
    <scope>NUCLEOTIDE SEQUENCE [LARGE SCALE GENOMIC DNA]</scope>
    <source>
        <strain evidence="11 12">S276</strain>
    </source>
</reference>
<comment type="subcellular location">
    <subcellularLocation>
        <location evidence="1">Membrane</location>
        <topology evidence="1">Multi-pass membrane protein</topology>
    </subcellularLocation>
</comment>
<evidence type="ECO:0000259" key="10">
    <source>
        <dbReference type="PROSITE" id="PS50893"/>
    </source>
</evidence>
<feature type="region of interest" description="Disordered" evidence="8">
    <location>
        <begin position="352"/>
        <end position="431"/>
    </location>
</feature>
<keyword evidence="4" id="KW-0547">Nucleotide-binding</keyword>
<keyword evidence="5" id="KW-0067">ATP-binding</keyword>
<feature type="compositionally biased region" description="Low complexity" evidence="8">
    <location>
        <begin position="357"/>
        <end position="367"/>
    </location>
</feature>
<dbReference type="STRING" id="69332.A0A388L388"/>
<dbReference type="GO" id="GO:0140359">
    <property type="term" value="F:ABC-type transporter activity"/>
    <property type="evidence" value="ECO:0007669"/>
    <property type="project" value="InterPro"/>
</dbReference>
<feature type="compositionally biased region" description="Low complexity" evidence="8">
    <location>
        <begin position="294"/>
        <end position="305"/>
    </location>
</feature>
<accession>A0A388L388</accession>
<evidence type="ECO:0000256" key="7">
    <source>
        <dbReference type="ARBA" id="ARBA00023136"/>
    </source>
</evidence>
<dbReference type="InterPro" id="IPR050352">
    <property type="entry name" value="ABCG_transporters"/>
</dbReference>
<dbReference type="AlphaFoldDB" id="A0A388L388"/>
<evidence type="ECO:0000256" key="2">
    <source>
        <dbReference type="ARBA" id="ARBA00022448"/>
    </source>
</evidence>
<dbReference type="GO" id="GO:0005524">
    <property type="term" value="F:ATP binding"/>
    <property type="evidence" value="ECO:0007669"/>
    <property type="project" value="UniProtKB-KW"/>
</dbReference>
<name>A0A388L388_CHABU</name>
<dbReference type="Gramene" id="GBG76779">
    <property type="protein sequence ID" value="GBG76779"/>
    <property type="gene ID" value="CBR_g22995"/>
</dbReference>
<dbReference type="PROSITE" id="PS50893">
    <property type="entry name" value="ABC_TRANSPORTER_2"/>
    <property type="match status" value="1"/>
</dbReference>
<evidence type="ECO:0000256" key="5">
    <source>
        <dbReference type="ARBA" id="ARBA00022840"/>
    </source>
</evidence>
<feature type="region of interest" description="Disordered" evidence="8">
    <location>
        <begin position="294"/>
        <end position="318"/>
    </location>
</feature>
<keyword evidence="2" id="KW-0813">Transport</keyword>
<dbReference type="InterPro" id="IPR013525">
    <property type="entry name" value="ABC2_TM"/>
</dbReference>
<dbReference type="PANTHER" id="PTHR48041">
    <property type="entry name" value="ABC TRANSPORTER G FAMILY MEMBER 28"/>
    <property type="match status" value="1"/>
</dbReference>
<feature type="compositionally biased region" description="Polar residues" evidence="8">
    <location>
        <begin position="401"/>
        <end position="411"/>
    </location>
</feature>
<dbReference type="Gene3D" id="3.40.50.300">
    <property type="entry name" value="P-loop containing nucleotide triphosphate hydrolases"/>
    <property type="match status" value="1"/>
</dbReference>
<feature type="transmembrane region" description="Helical" evidence="9">
    <location>
        <begin position="522"/>
        <end position="544"/>
    </location>
</feature>
<keyword evidence="6 9" id="KW-1133">Transmembrane helix</keyword>
<feature type="compositionally biased region" description="Low complexity" evidence="8">
    <location>
        <begin position="419"/>
        <end position="431"/>
    </location>
</feature>
<feature type="transmembrane region" description="Helical" evidence="9">
    <location>
        <begin position="591"/>
        <end position="617"/>
    </location>
</feature>
<evidence type="ECO:0000256" key="3">
    <source>
        <dbReference type="ARBA" id="ARBA00022692"/>
    </source>
</evidence>
<dbReference type="Pfam" id="PF01061">
    <property type="entry name" value="ABC2_membrane"/>
    <property type="match status" value="1"/>
</dbReference>
<keyword evidence="3 9" id="KW-0812">Transmembrane</keyword>
<dbReference type="Pfam" id="PF00005">
    <property type="entry name" value="ABC_tran"/>
    <property type="match status" value="1"/>
</dbReference>
<evidence type="ECO:0000313" key="11">
    <source>
        <dbReference type="EMBL" id="GBG76779.1"/>
    </source>
</evidence>
<evidence type="ECO:0000256" key="6">
    <source>
        <dbReference type="ARBA" id="ARBA00022989"/>
    </source>
</evidence>
<evidence type="ECO:0000256" key="9">
    <source>
        <dbReference type="SAM" id="Phobius"/>
    </source>
</evidence>
<evidence type="ECO:0000256" key="1">
    <source>
        <dbReference type="ARBA" id="ARBA00004141"/>
    </source>
</evidence>
<feature type="domain" description="ABC transporter" evidence="10">
    <location>
        <begin position="12"/>
        <end position="270"/>
    </location>
</feature>